<dbReference type="GO" id="GO:0004034">
    <property type="term" value="F:aldose 1-epimerase activity"/>
    <property type="evidence" value="ECO:0007669"/>
    <property type="project" value="UniProtKB-EC"/>
</dbReference>
<sequence length="351" mass="38459">MRTNTIASEVWGTLPAGDTVRRFTLRNAQDMKISVSDFGGALLSWHAPDRSGRLDDILLGHDTPSDYWNTRAFMGALIGRWANRIAGARFTLDGIEYTLDRNEGENLLHGGSTGFDRGIWEVEPENGGLRLRYESPEGDAGFPGAVEVDVLYTLDDDGTLTIDYRGVTDAPTPLNLTNHAYFNLSGRDLDIRGHMLSIAADQFLEVDDALIPIGVAEVTGSAFDFRAPAPIGARLGWPHAQLTRAQGFDHCYVLSGEVGTLRHVANVYDPASGREMDVVTTERGMQFYSGNHLEGVRGKDGAVYHKHAGFCLETGGYPNEVNSAHPEPAIFRPGQTYRQTTQYRVGLRSDG</sequence>
<evidence type="ECO:0000256" key="5">
    <source>
        <dbReference type="ARBA" id="ARBA00014165"/>
    </source>
</evidence>
<dbReference type="PIRSF" id="PIRSF005096">
    <property type="entry name" value="GALM"/>
    <property type="match status" value="1"/>
</dbReference>
<evidence type="ECO:0000256" key="3">
    <source>
        <dbReference type="ARBA" id="ARBA00006206"/>
    </source>
</evidence>
<feature type="binding site" evidence="11">
    <location>
        <begin position="83"/>
        <end position="84"/>
    </location>
    <ligand>
        <name>beta-D-galactose</name>
        <dbReference type="ChEBI" id="CHEBI:27667"/>
    </ligand>
</feature>
<dbReference type="SUPFAM" id="SSF74650">
    <property type="entry name" value="Galactose mutarotase-like"/>
    <property type="match status" value="1"/>
</dbReference>
<gene>
    <name evidence="12" type="ORF">D7S86_22315</name>
</gene>
<dbReference type="AlphaFoldDB" id="A0A494XHZ8"/>
<evidence type="ECO:0000256" key="7">
    <source>
        <dbReference type="ARBA" id="ARBA00023277"/>
    </source>
</evidence>
<feature type="binding site" evidence="11">
    <location>
        <begin position="179"/>
        <end position="181"/>
    </location>
    <ligand>
        <name>beta-D-galactose</name>
        <dbReference type="ChEBI" id="CHEBI:27667"/>
    </ligand>
</feature>
<feature type="active site" description="Proton donor" evidence="9">
    <location>
        <position position="179"/>
    </location>
</feature>
<evidence type="ECO:0000256" key="9">
    <source>
        <dbReference type="PIRSR" id="PIRSR005096-1"/>
    </source>
</evidence>
<dbReference type="EMBL" id="RBZU01000012">
    <property type="protein sequence ID" value="RKP47704.1"/>
    <property type="molecule type" value="Genomic_DNA"/>
</dbReference>
<dbReference type="PROSITE" id="PS00545">
    <property type="entry name" value="ALDOSE_1_EPIMERASE"/>
    <property type="match status" value="1"/>
</dbReference>
<comment type="caution">
    <text evidence="12">The sequence shown here is derived from an EMBL/GenBank/DDBJ whole genome shotgun (WGS) entry which is preliminary data.</text>
</comment>
<evidence type="ECO:0000313" key="12">
    <source>
        <dbReference type="EMBL" id="RKP47704.1"/>
    </source>
</evidence>
<evidence type="ECO:0000313" key="13">
    <source>
        <dbReference type="Proteomes" id="UP000270342"/>
    </source>
</evidence>
<reference evidence="12 13" key="1">
    <citation type="submission" date="2018-10" db="EMBL/GenBank/DDBJ databases">
        <title>Robbsia sp. DHC34, isolated from soil.</title>
        <authorList>
            <person name="Gao Z.-H."/>
            <person name="Qiu L.-H."/>
        </authorList>
    </citation>
    <scope>NUCLEOTIDE SEQUENCE [LARGE SCALE GENOMIC DNA]</scope>
    <source>
        <strain evidence="12 13">DHC34</strain>
    </source>
</reference>
<dbReference type="EC" id="5.1.3.3" evidence="4 8"/>
<keyword evidence="13" id="KW-1185">Reference proteome</keyword>
<comment type="similarity">
    <text evidence="3 8">Belongs to the aldose epimerase family.</text>
</comment>
<dbReference type="CDD" id="cd09019">
    <property type="entry name" value="galactose_mutarotase_like"/>
    <property type="match status" value="1"/>
</dbReference>
<dbReference type="GO" id="GO:0006006">
    <property type="term" value="P:glucose metabolic process"/>
    <property type="evidence" value="ECO:0007669"/>
    <property type="project" value="TreeGrafter"/>
</dbReference>
<dbReference type="InterPro" id="IPR015443">
    <property type="entry name" value="Aldose_1-epimerase"/>
</dbReference>
<comment type="pathway">
    <text evidence="2 8">Carbohydrate metabolism; hexose metabolism.</text>
</comment>
<evidence type="ECO:0000256" key="6">
    <source>
        <dbReference type="ARBA" id="ARBA00023235"/>
    </source>
</evidence>
<dbReference type="InterPro" id="IPR018052">
    <property type="entry name" value="Ald1_epimerase_CS"/>
</dbReference>
<comment type="catalytic activity">
    <reaction evidence="1 8">
        <text>alpha-D-glucose = beta-D-glucose</text>
        <dbReference type="Rhea" id="RHEA:10264"/>
        <dbReference type="ChEBI" id="CHEBI:15903"/>
        <dbReference type="ChEBI" id="CHEBI:17925"/>
        <dbReference type="EC" id="5.1.3.3"/>
    </reaction>
</comment>
<dbReference type="InterPro" id="IPR008183">
    <property type="entry name" value="Aldose_1/G6P_1-epimerase"/>
</dbReference>
<dbReference type="Proteomes" id="UP000270342">
    <property type="component" value="Unassembled WGS sequence"/>
</dbReference>
<evidence type="ECO:0000256" key="2">
    <source>
        <dbReference type="ARBA" id="ARBA00005028"/>
    </source>
</evidence>
<evidence type="ECO:0000256" key="4">
    <source>
        <dbReference type="ARBA" id="ARBA00013185"/>
    </source>
</evidence>
<dbReference type="InterPro" id="IPR011013">
    <property type="entry name" value="Gal_mutarotase_sf_dom"/>
</dbReference>
<evidence type="ECO:0000256" key="11">
    <source>
        <dbReference type="PIRSR" id="PIRSR005096-3"/>
    </source>
</evidence>
<evidence type="ECO:0000256" key="8">
    <source>
        <dbReference type="PIRNR" id="PIRNR005096"/>
    </source>
</evidence>
<name>A0A494XHZ8_9BURK</name>
<dbReference type="InterPro" id="IPR014718">
    <property type="entry name" value="GH-type_carb-bd"/>
</dbReference>
<dbReference type="Pfam" id="PF01263">
    <property type="entry name" value="Aldose_epim"/>
    <property type="match status" value="1"/>
</dbReference>
<feature type="binding site" evidence="10">
    <location>
        <position position="249"/>
    </location>
    <ligand>
        <name>beta-D-galactose</name>
        <dbReference type="ChEBI" id="CHEBI:27667"/>
    </ligand>
</feature>
<dbReference type="RefSeq" id="WP_121089488.1">
    <property type="nucleotide sequence ID" value="NZ_RBZU01000012.1"/>
</dbReference>
<organism evidence="12 13">
    <name type="scientific">Pararobbsia silviterrae</name>
    <dbReference type="NCBI Taxonomy" id="1792498"/>
    <lineage>
        <taxon>Bacteria</taxon>
        <taxon>Pseudomonadati</taxon>
        <taxon>Pseudomonadota</taxon>
        <taxon>Betaproteobacteria</taxon>
        <taxon>Burkholderiales</taxon>
        <taxon>Burkholderiaceae</taxon>
        <taxon>Pararobbsia</taxon>
    </lineage>
</organism>
<dbReference type="UniPathway" id="UPA00242"/>
<keyword evidence="6 8" id="KW-0413">Isomerase</keyword>
<dbReference type="PANTHER" id="PTHR10091:SF0">
    <property type="entry name" value="GALACTOSE MUTAROTASE"/>
    <property type="match status" value="1"/>
</dbReference>
<dbReference type="GO" id="GO:0030246">
    <property type="term" value="F:carbohydrate binding"/>
    <property type="evidence" value="ECO:0007669"/>
    <property type="project" value="InterPro"/>
</dbReference>
<dbReference type="NCBIfam" id="NF008277">
    <property type="entry name" value="PRK11055.1"/>
    <property type="match status" value="1"/>
</dbReference>
<evidence type="ECO:0000256" key="10">
    <source>
        <dbReference type="PIRSR" id="PIRSR005096-2"/>
    </source>
</evidence>
<dbReference type="Gene3D" id="2.70.98.10">
    <property type="match status" value="1"/>
</dbReference>
<evidence type="ECO:0000256" key="1">
    <source>
        <dbReference type="ARBA" id="ARBA00001614"/>
    </source>
</evidence>
<dbReference type="GO" id="GO:0033499">
    <property type="term" value="P:galactose catabolic process via UDP-galactose, Leloir pathway"/>
    <property type="evidence" value="ECO:0007669"/>
    <property type="project" value="TreeGrafter"/>
</dbReference>
<keyword evidence="7 8" id="KW-0119">Carbohydrate metabolism</keyword>
<proteinExistence type="inferred from homology"/>
<dbReference type="PANTHER" id="PTHR10091">
    <property type="entry name" value="ALDOSE-1-EPIMERASE"/>
    <property type="match status" value="1"/>
</dbReference>
<dbReference type="InterPro" id="IPR047215">
    <property type="entry name" value="Galactose_mutarotase-like"/>
</dbReference>
<protein>
    <recommendedName>
        <fullName evidence="5 8">Aldose 1-epimerase</fullName>
        <ecNumber evidence="4 8">5.1.3.3</ecNumber>
    </recommendedName>
</protein>
<accession>A0A494XHZ8</accession>
<dbReference type="OrthoDB" id="9779408at2"/>
<feature type="active site" description="Proton acceptor" evidence="9">
    <location>
        <position position="313"/>
    </location>
</feature>